<sequence>MDLGNVRLKPVRTPLVGFGGSEVVPEGMIELPVSLGEEPRRKTCMVQFLVVDSPFAYNVVLGRPGLNKFKAVVSTYHLKMKFPTMQGVREVTCDQQTARQCYNLAVKQGEIMKKEKRKEEMSQSEEAKRGKMKRIEPLEEYKEVELISGNFQKTTHIGSQMTKEMETMMIDFLQSNNDLFAWSPSDFQGINPEVIVHRLNIDLQVKPVKQKKRVFGVERNRIIKEEVNKLLQAGFVREIQYTTWLSNVVIVPKAAGKWRMCTDYTDLNKTCLKDPYPLSRIDLLVDSTTGCALFSMMDAYQGYYQIFMAKEDAEKTASVTEKGVYCYYVMSFGLKNAGATYQRLVNRMFKDHIGSTMEVYVDDMLVKNKQEGDHLTNLRRTFDIMRSYGMKLNPSKCTFGVRVGKFLGYMVSERGIEANPEKIKAIMQLGSPKSIKEVLRKANNFEWNEECEQALQELKLMIKWAVELGEFDIEFQTRNAIKAQVFADFLVEFAGEQPEKEERWLLHVDRSSTSKNGGAGIYLQGPDGTEIEIAVMSKSDTSGRMIKWAVELGEFDIEFQTRNAIKAQVFADVLVKFAGEQPEKEERWLLHVDGSSTSKNGGAGLQTALDGGIRHVDVYTDSQLVGMQVQGTYETREWSMTQYLVRVKDMMKKFDRCTISQIPKDENMRAEALSRFGSFVEGIKERKITILVKSQPVIDDAEIHVVETADSWKMSFVQYLKYGELPSDAIATKRLQFKANRFTLVGDDLYKRTPKGILLKCLDAERSQFGIPRVLVSDNGTQFQGRKIMAWCKEQKIQQNFTAVGNPQANG</sequence>
<keyword evidence="2" id="KW-1185">Reference proteome</keyword>
<dbReference type="KEGG" id="sind:105162805"/>
<gene>
    <name evidence="3" type="primary">LOC105162805</name>
</gene>
<dbReference type="AlphaFoldDB" id="A0A8M8V0L0"/>
<dbReference type="InterPro" id="IPR000477">
    <property type="entry name" value="RT_dom"/>
</dbReference>
<dbReference type="PANTHER" id="PTHR24559:SF444">
    <property type="entry name" value="REVERSE TRANSCRIPTASE DOMAIN-CONTAINING PROTEIN"/>
    <property type="match status" value="1"/>
</dbReference>
<dbReference type="OrthoDB" id="1928766at2759"/>
<evidence type="ECO:0000259" key="1">
    <source>
        <dbReference type="PROSITE" id="PS50994"/>
    </source>
</evidence>
<proteinExistence type="predicted"/>
<dbReference type="InterPro" id="IPR043502">
    <property type="entry name" value="DNA/RNA_pol_sf"/>
</dbReference>
<dbReference type="SUPFAM" id="SSF53098">
    <property type="entry name" value="Ribonuclease H-like"/>
    <property type="match status" value="2"/>
</dbReference>
<dbReference type="PROSITE" id="PS50994">
    <property type="entry name" value="INTEGRASE"/>
    <property type="match status" value="1"/>
</dbReference>
<dbReference type="InterPro" id="IPR036397">
    <property type="entry name" value="RNaseH_sf"/>
</dbReference>
<dbReference type="InterPro" id="IPR012337">
    <property type="entry name" value="RNaseH-like_sf"/>
</dbReference>
<feature type="domain" description="Integrase catalytic" evidence="1">
    <location>
        <begin position="692"/>
        <end position="811"/>
    </location>
</feature>
<dbReference type="InterPro" id="IPR001584">
    <property type="entry name" value="Integrase_cat-core"/>
</dbReference>
<evidence type="ECO:0000313" key="2">
    <source>
        <dbReference type="Proteomes" id="UP000504604"/>
    </source>
</evidence>
<protein>
    <submittedName>
        <fullName evidence="3">Uncharacterized protein LOC105162805</fullName>
    </submittedName>
</protein>
<dbReference type="GeneID" id="105162805"/>
<dbReference type="Gene3D" id="3.10.10.10">
    <property type="entry name" value="HIV Type 1 Reverse Transcriptase, subunit A, domain 1"/>
    <property type="match status" value="1"/>
</dbReference>
<dbReference type="Gene3D" id="3.30.70.270">
    <property type="match status" value="1"/>
</dbReference>
<evidence type="ECO:0000313" key="3">
    <source>
        <dbReference type="RefSeq" id="XP_020549794.1"/>
    </source>
</evidence>
<dbReference type="GO" id="GO:0003676">
    <property type="term" value="F:nucleic acid binding"/>
    <property type="evidence" value="ECO:0007669"/>
    <property type="project" value="InterPro"/>
</dbReference>
<dbReference type="SUPFAM" id="SSF56672">
    <property type="entry name" value="DNA/RNA polymerases"/>
    <property type="match status" value="1"/>
</dbReference>
<dbReference type="GO" id="GO:0015074">
    <property type="term" value="P:DNA integration"/>
    <property type="evidence" value="ECO:0007669"/>
    <property type="project" value="InterPro"/>
</dbReference>
<dbReference type="Pfam" id="PF00078">
    <property type="entry name" value="RVT_1"/>
    <property type="match status" value="1"/>
</dbReference>
<dbReference type="InterPro" id="IPR002156">
    <property type="entry name" value="RNaseH_domain"/>
</dbReference>
<dbReference type="PANTHER" id="PTHR24559">
    <property type="entry name" value="TRANSPOSON TY3-I GAG-POL POLYPROTEIN"/>
    <property type="match status" value="1"/>
</dbReference>
<name>A0A8M8V0L0_SESIN</name>
<dbReference type="InterPro" id="IPR053134">
    <property type="entry name" value="RNA-dir_DNA_polymerase"/>
</dbReference>
<dbReference type="Pfam" id="PF13456">
    <property type="entry name" value="RVT_3"/>
    <property type="match status" value="1"/>
</dbReference>
<dbReference type="InterPro" id="IPR043128">
    <property type="entry name" value="Rev_trsase/Diguanyl_cyclase"/>
</dbReference>
<dbReference type="Proteomes" id="UP000504604">
    <property type="component" value="Linkage group LG5"/>
</dbReference>
<dbReference type="GO" id="GO:0004523">
    <property type="term" value="F:RNA-DNA hybrid ribonuclease activity"/>
    <property type="evidence" value="ECO:0007669"/>
    <property type="project" value="InterPro"/>
</dbReference>
<organism evidence="2 3">
    <name type="scientific">Sesamum indicum</name>
    <name type="common">Oriental sesame</name>
    <name type="synonym">Sesamum orientale</name>
    <dbReference type="NCBI Taxonomy" id="4182"/>
    <lineage>
        <taxon>Eukaryota</taxon>
        <taxon>Viridiplantae</taxon>
        <taxon>Streptophyta</taxon>
        <taxon>Embryophyta</taxon>
        <taxon>Tracheophyta</taxon>
        <taxon>Spermatophyta</taxon>
        <taxon>Magnoliopsida</taxon>
        <taxon>eudicotyledons</taxon>
        <taxon>Gunneridae</taxon>
        <taxon>Pentapetalae</taxon>
        <taxon>asterids</taxon>
        <taxon>lamiids</taxon>
        <taxon>Lamiales</taxon>
        <taxon>Pedaliaceae</taxon>
        <taxon>Sesamum</taxon>
    </lineage>
</organism>
<dbReference type="RefSeq" id="XP_020549794.1">
    <property type="nucleotide sequence ID" value="XM_020694135.1"/>
</dbReference>
<accession>A0A8M8V0L0</accession>
<reference evidence="3" key="1">
    <citation type="submission" date="2025-08" db="UniProtKB">
        <authorList>
            <consortium name="RefSeq"/>
        </authorList>
    </citation>
    <scope>IDENTIFICATION</scope>
</reference>
<dbReference type="CDD" id="cd01647">
    <property type="entry name" value="RT_LTR"/>
    <property type="match status" value="1"/>
</dbReference>
<dbReference type="Gene3D" id="3.30.420.10">
    <property type="entry name" value="Ribonuclease H-like superfamily/Ribonuclease H"/>
    <property type="match status" value="2"/>
</dbReference>